<dbReference type="KEGG" id="sbw:TGUWTKB_5660"/>
<accession>A0A090AR21</accession>
<name>A0A090AR21_9ENTR</name>
<dbReference type="InterPro" id="IPR051166">
    <property type="entry name" value="Threonine_Synthase"/>
</dbReference>
<evidence type="ECO:0000256" key="3">
    <source>
        <dbReference type="ARBA" id="ARBA00005517"/>
    </source>
</evidence>
<dbReference type="NCBIfam" id="TIGR00260">
    <property type="entry name" value="thrC"/>
    <property type="match status" value="1"/>
</dbReference>
<dbReference type="STRING" id="1410383.TGUWTKB_5660"/>
<reference evidence="16" key="1">
    <citation type="submission" date="2013-11" db="EMBL/GenBank/DDBJ databases">
        <title>Symbiont-containing voluminous jelly as an extraordinary maternal gift for overwintering insect nymphs.</title>
        <authorList>
            <person name="Kaiwa N."/>
            <person name="Hosokawa T."/>
            <person name="Nikoh N."/>
            <person name="Meng X.Y."/>
            <person name="Tanahashi M."/>
            <person name="Moriyama M."/>
            <person name="Maeda T."/>
            <person name="Yamaguchi K."/>
            <person name="Shigenobu S."/>
            <person name="Ito M."/>
            <person name="Fukatsu T."/>
        </authorList>
    </citation>
    <scope>NUCLEOTIDE SEQUENCE [LARGE SCALE GENOMIC DNA]</scope>
    <source>
        <strain evidence="16">UwTKB</strain>
    </source>
</reference>
<dbReference type="AlphaFoldDB" id="A0A090AR21"/>
<dbReference type="InterPro" id="IPR037158">
    <property type="entry name" value="Thr_synth_N_sf"/>
</dbReference>
<dbReference type="PROSITE" id="PS00165">
    <property type="entry name" value="DEHYDRATASE_SER_THR"/>
    <property type="match status" value="1"/>
</dbReference>
<evidence type="ECO:0000259" key="14">
    <source>
        <dbReference type="Pfam" id="PF14821"/>
    </source>
</evidence>
<evidence type="ECO:0000256" key="4">
    <source>
        <dbReference type="ARBA" id="ARBA00013028"/>
    </source>
</evidence>
<dbReference type="Proteomes" id="UP000031627">
    <property type="component" value="Chromosome"/>
</dbReference>
<keyword evidence="6" id="KW-0028">Amino-acid biosynthesis</keyword>
<dbReference type="UniPathway" id="UPA00050">
    <property type="reaction ID" value="UER00065"/>
</dbReference>
<evidence type="ECO:0000259" key="13">
    <source>
        <dbReference type="Pfam" id="PF00291"/>
    </source>
</evidence>
<feature type="domain" description="Tryptophan synthase beta chain-like PALP" evidence="13">
    <location>
        <begin position="88"/>
        <end position="369"/>
    </location>
</feature>
<dbReference type="OrthoDB" id="9763107at2"/>
<dbReference type="InterPro" id="IPR029144">
    <property type="entry name" value="Thr_synth_N"/>
</dbReference>
<dbReference type="InterPro" id="IPR036052">
    <property type="entry name" value="TrpB-like_PALP_sf"/>
</dbReference>
<dbReference type="PANTHER" id="PTHR42690">
    <property type="entry name" value="THREONINE SYNTHASE FAMILY MEMBER"/>
    <property type="match status" value="1"/>
</dbReference>
<dbReference type="InterPro" id="IPR000634">
    <property type="entry name" value="Ser/Thr_deHydtase_PyrdxlP-BS"/>
</dbReference>
<dbReference type="PANTHER" id="PTHR42690:SF1">
    <property type="entry name" value="THREONINE SYNTHASE-LIKE 2"/>
    <property type="match status" value="1"/>
</dbReference>
<evidence type="ECO:0000256" key="12">
    <source>
        <dbReference type="PIRSR" id="PIRSR604450-51"/>
    </source>
</evidence>
<dbReference type="SUPFAM" id="SSF53686">
    <property type="entry name" value="Tryptophan synthase beta subunit-like PLP-dependent enzymes"/>
    <property type="match status" value="1"/>
</dbReference>
<dbReference type="GO" id="GO:0009088">
    <property type="term" value="P:threonine biosynthetic process"/>
    <property type="evidence" value="ECO:0007669"/>
    <property type="project" value="UniProtKB-UniRule"/>
</dbReference>
<feature type="modified residue" description="N6-(pyridoxal phosphate)lysine" evidence="12">
    <location>
        <position position="107"/>
    </location>
</feature>
<keyword evidence="16" id="KW-1185">Reference proteome</keyword>
<dbReference type="FunFam" id="3.40.50.1100:FF:000022">
    <property type="entry name" value="Threonine synthase"/>
    <property type="match status" value="1"/>
</dbReference>
<dbReference type="Pfam" id="PF14821">
    <property type="entry name" value="Thr_synth_N"/>
    <property type="match status" value="1"/>
</dbReference>
<comment type="similarity">
    <text evidence="3">Belongs to the threonine synthase family.</text>
</comment>
<gene>
    <name evidence="15" type="primary">thrC</name>
    <name evidence="15" type="ORF">TGUWTKB_5660</name>
</gene>
<dbReference type="Gene3D" id="3.40.50.1100">
    <property type="match status" value="2"/>
</dbReference>
<dbReference type="RefSeq" id="WP_041063363.1">
    <property type="nucleotide sequence ID" value="NZ_AP014521.1"/>
</dbReference>
<evidence type="ECO:0000256" key="5">
    <source>
        <dbReference type="ARBA" id="ARBA00018679"/>
    </source>
</evidence>
<evidence type="ECO:0000256" key="10">
    <source>
        <dbReference type="ARBA" id="ARBA00049144"/>
    </source>
</evidence>
<evidence type="ECO:0000256" key="8">
    <source>
        <dbReference type="ARBA" id="ARBA00022898"/>
    </source>
</evidence>
<evidence type="ECO:0000256" key="9">
    <source>
        <dbReference type="ARBA" id="ARBA00023239"/>
    </source>
</evidence>
<dbReference type="InterPro" id="IPR004450">
    <property type="entry name" value="Thr_synthase-like"/>
</dbReference>
<evidence type="ECO:0000256" key="1">
    <source>
        <dbReference type="ARBA" id="ARBA00001933"/>
    </source>
</evidence>
<feature type="domain" description="Threonine synthase N-terminal" evidence="14">
    <location>
        <begin position="7"/>
        <end position="80"/>
    </location>
</feature>
<dbReference type="InterPro" id="IPR001926">
    <property type="entry name" value="TrpB-like_PALP"/>
</dbReference>
<proteinExistence type="inferred from homology"/>
<organism evidence="15 16">
    <name type="scientific">Candidatus Tachikawaea gelatinosa</name>
    <dbReference type="NCBI Taxonomy" id="1410383"/>
    <lineage>
        <taxon>Bacteria</taxon>
        <taxon>Pseudomonadati</taxon>
        <taxon>Pseudomonadota</taxon>
        <taxon>Gammaproteobacteria</taxon>
        <taxon>Enterobacterales</taxon>
        <taxon>Enterobacteriaceae</taxon>
        <taxon>Candidatus Tachikawaea</taxon>
    </lineage>
</organism>
<evidence type="ECO:0000256" key="7">
    <source>
        <dbReference type="ARBA" id="ARBA00022697"/>
    </source>
</evidence>
<dbReference type="Gene3D" id="3.90.1380.10">
    <property type="entry name" value="Threonine synthase, N-terminal domain"/>
    <property type="match status" value="1"/>
</dbReference>
<evidence type="ECO:0000256" key="11">
    <source>
        <dbReference type="NCBIfam" id="TIGR00260"/>
    </source>
</evidence>
<dbReference type="GO" id="GO:0004795">
    <property type="term" value="F:threonine synthase activity"/>
    <property type="evidence" value="ECO:0007669"/>
    <property type="project" value="UniProtKB-UniRule"/>
</dbReference>
<protein>
    <recommendedName>
        <fullName evidence="5 11">Threonine synthase</fullName>
        <ecNumber evidence="4 11">4.2.3.1</ecNumber>
    </recommendedName>
</protein>
<comment type="cofactor">
    <cofactor evidence="1 12">
        <name>pyridoxal 5'-phosphate</name>
        <dbReference type="ChEBI" id="CHEBI:597326"/>
    </cofactor>
</comment>
<sequence length="432" mass="49613">MKFYNLKNKYERMNFIQATNIGIGSKQGLFFPKKLPKFTKKEISSLLKTDFIYCSAKILSQYIGKEISFKKIFQYVKKSFFFPIPLKRVENNIFCLELFHGPTLAFKDFGAQFMAQMINIKKNNKKSTIILTATSGDTGAAVAHAFYKMNNVKVVILYPKGKISFIQEKIFCTLGKNIYTISINGNFDTCQNLVKRAFQDQTLKNIVNINSANSINVSRLFAQICYYFEAVKKVPQKYRNQLVFSVPSGNFGNLTAGYLAKSLGLPIKKFIIASNINDTVPRYLQTGIWNPKKTIETLSNSMDINKPNNWPRIQELFRRKNWRLSDISYSTFSDQKTKQAIFELNRLNYVADPHTAIAWMSLKQHLKPKEIGIFLGTAHPVKFNKLVESLIKKTIPISIDLEKKINLPFLSINMDPNFDDIKNFLINISNVE</sequence>
<evidence type="ECO:0000313" key="16">
    <source>
        <dbReference type="Proteomes" id="UP000031627"/>
    </source>
</evidence>
<comment type="pathway">
    <text evidence="2">Amino-acid biosynthesis; L-threonine biosynthesis; L-threonine from L-aspartate: step 5/5.</text>
</comment>
<evidence type="ECO:0000313" key="15">
    <source>
        <dbReference type="EMBL" id="BAP58792.1"/>
    </source>
</evidence>
<keyword evidence="8 12" id="KW-0663">Pyridoxal phosphate</keyword>
<dbReference type="EC" id="4.2.3.1" evidence="4 11"/>
<comment type="catalytic activity">
    <reaction evidence="10">
        <text>O-phospho-L-homoserine + H2O = L-threonine + phosphate</text>
        <dbReference type="Rhea" id="RHEA:10840"/>
        <dbReference type="ChEBI" id="CHEBI:15377"/>
        <dbReference type="ChEBI" id="CHEBI:43474"/>
        <dbReference type="ChEBI" id="CHEBI:57590"/>
        <dbReference type="ChEBI" id="CHEBI:57926"/>
        <dbReference type="EC" id="4.2.3.1"/>
    </reaction>
</comment>
<dbReference type="EMBL" id="AP014521">
    <property type="protein sequence ID" value="BAP58792.1"/>
    <property type="molecule type" value="Genomic_DNA"/>
</dbReference>
<evidence type="ECO:0000256" key="6">
    <source>
        <dbReference type="ARBA" id="ARBA00022605"/>
    </source>
</evidence>
<evidence type="ECO:0000256" key="2">
    <source>
        <dbReference type="ARBA" id="ARBA00004979"/>
    </source>
</evidence>
<dbReference type="HOGENOM" id="CLU_015170_0_0_6"/>
<dbReference type="GO" id="GO:0030170">
    <property type="term" value="F:pyridoxal phosphate binding"/>
    <property type="evidence" value="ECO:0007669"/>
    <property type="project" value="InterPro"/>
</dbReference>
<dbReference type="Pfam" id="PF00291">
    <property type="entry name" value="PALP"/>
    <property type="match status" value="1"/>
</dbReference>
<reference evidence="15 16" key="2">
    <citation type="journal article" date="2014" name="Curr. Biol.">
        <title>Symbiont-Supplemented Maternal Investment Underpinning Host's Ecological Adaptation.</title>
        <authorList>
            <person name="Kaiwa N."/>
            <person name="Hosokawa T."/>
            <person name="Nikoh N."/>
            <person name="Tanahashi M."/>
            <person name="Moriyama M."/>
            <person name="Meng X.Y."/>
            <person name="Maeda T."/>
            <person name="Yamaguchi K."/>
            <person name="Shigenobu S."/>
            <person name="Ito M."/>
            <person name="Fukatsu T."/>
        </authorList>
    </citation>
    <scope>NUCLEOTIDE SEQUENCE [LARGE SCALE GENOMIC DNA]</scope>
    <source>
        <strain evidence="15 16">UwTKB</strain>
    </source>
</reference>
<keyword evidence="7" id="KW-0791">Threonine biosynthesis</keyword>
<keyword evidence="9" id="KW-0456">Lyase</keyword>